<evidence type="ECO:0000313" key="2">
    <source>
        <dbReference type="EMBL" id="MDT0444994.1"/>
    </source>
</evidence>
<name>A0ABU2S996_9ACTN</name>
<dbReference type="InterPro" id="IPR021215">
    <property type="entry name" value="DUF2752"/>
</dbReference>
<feature type="transmembrane region" description="Helical" evidence="1">
    <location>
        <begin position="110"/>
        <end position="129"/>
    </location>
</feature>
<evidence type="ECO:0000256" key="1">
    <source>
        <dbReference type="SAM" id="Phobius"/>
    </source>
</evidence>
<proteinExistence type="predicted"/>
<keyword evidence="1" id="KW-1133">Transmembrane helix</keyword>
<keyword evidence="1" id="KW-0472">Membrane</keyword>
<evidence type="ECO:0000313" key="3">
    <source>
        <dbReference type="Proteomes" id="UP001183615"/>
    </source>
</evidence>
<reference evidence="3" key="1">
    <citation type="submission" date="2023-07" db="EMBL/GenBank/DDBJ databases">
        <title>30 novel species of actinomycetes from the DSMZ collection.</title>
        <authorList>
            <person name="Nouioui I."/>
        </authorList>
    </citation>
    <scope>NUCLEOTIDE SEQUENCE [LARGE SCALE GENOMIC DNA]</scope>
    <source>
        <strain evidence="3">DSM 41886</strain>
    </source>
</reference>
<dbReference type="Pfam" id="PF10825">
    <property type="entry name" value="DUF2752"/>
    <property type="match status" value="1"/>
</dbReference>
<dbReference type="RefSeq" id="WP_311619217.1">
    <property type="nucleotide sequence ID" value="NZ_JAVREV010000011.1"/>
</dbReference>
<dbReference type="Proteomes" id="UP001183615">
    <property type="component" value="Unassembled WGS sequence"/>
</dbReference>
<dbReference type="EMBL" id="JAVREV010000011">
    <property type="protein sequence ID" value="MDT0444994.1"/>
    <property type="molecule type" value="Genomic_DNA"/>
</dbReference>
<accession>A0ABU2S996</accession>
<feature type="transmembrane region" description="Helical" evidence="1">
    <location>
        <begin position="77"/>
        <end position="98"/>
    </location>
</feature>
<keyword evidence="3" id="KW-1185">Reference proteome</keyword>
<comment type="caution">
    <text evidence="2">The sequence shown here is derived from an EMBL/GenBank/DDBJ whole genome shotgun (WGS) entry which is preliminary data.</text>
</comment>
<sequence length="137" mass="13591">MPIRLRPPAAAGAPLAVLAAAAAAFCYVALVDPNQPGHYPACPVLSLTGLHCPGCGGLRSAHALAHGDPVAALKANALVVAGCAIAAVVLCVRLAGALRGSAGPRWVPRAAHGLALGAVVFMFTLLRNLPVGATLVP</sequence>
<gene>
    <name evidence="2" type="ORF">RM779_20655</name>
</gene>
<organism evidence="2 3">
    <name type="scientific">Streptomyces johnsoniae</name>
    <dbReference type="NCBI Taxonomy" id="3075532"/>
    <lineage>
        <taxon>Bacteria</taxon>
        <taxon>Bacillati</taxon>
        <taxon>Actinomycetota</taxon>
        <taxon>Actinomycetes</taxon>
        <taxon>Kitasatosporales</taxon>
        <taxon>Streptomycetaceae</taxon>
        <taxon>Streptomyces</taxon>
    </lineage>
</organism>
<protein>
    <submittedName>
        <fullName evidence="2">DUF2752 domain-containing protein</fullName>
    </submittedName>
</protein>
<keyword evidence="1" id="KW-0812">Transmembrane</keyword>